<sequence>MPLPSLRSRRAALTVCCTGLFMVGIDVTALNVALPSMERDLGASVSGMQWAVASYSLALAALMLLAGSTGDRFGHRRIFQVGLMMFTGSSVLCAFAPTLEWLVVFRVLQAAGAAGLGPVTMAIIANVFPDKDERTRALGAWMTGYSLGLALGPVAGGVLVTAVGWRSVFWINLPVGLAAMAVASRSVPESRAERPRGLDPVGQVLVITLLGPLAYAIIEAPQAGWASPIVITCLAVAAASLAGLLVYERHHPEPLIELGFFRNIRFSGAVLGALCLFGTFGGFFFLSALYLQDALGMSPLRAGLWMLPPSLALGGSSLLAGRLAARYGPRKSLVVACTAMIVSGILLTALADDPSRVLLLVEYVLLGVGIGLSSPLLMTMTVAGMPHDRAGLASGIFTAMGRTGFSLGVAVLGAILSTGLHNSARNSFTTFAHAVRPAWAVMAGCGVAVLLLSLLITSKRAEDSADRHAAEQPASPRP</sequence>
<dbReference type="Gene3D" id="1.20.1250.20">
    <property type="entry name" value="MFS general substrate transporter like domains"/>
    <property type="match status" value="1"/>
</dbReference>
<evidence type="ECO:0000256" key="5">
    <source>
        <dbReference type="ARBA" id="ARBA00022692"/>
    </source>
</evidence>
<accession>A0A1Z2LDX0</accession>
<feature type="transmembrane region" description="Helical" evidence="9">
    <location>
        <begin position="268"/>
        <end position="290"/>
    </location>
</feature>
<feature type="transmembrane region" description="Helical" evidence="9">
    <location>
        <begin position="302"/>
        <end position="321"/>
    </location>
</feature>
<reference evidence="11 12" key="1">
    <citation type="submission" date="2017-06" db="EMBL/GenBank/DDBJ databases">
        <title>Streptomyces albireticuli Genome sequencing and assembly.</title>
        <authorList>
            <person name="Wang Y."/>
            <person name="Du B."/>
            <person name="Ding Y."/>
            <person name="Liu H."/>
            <person name="Hou Q."/>
            <person name="Liu K."/>
            <person name="Yao L."/>
            <person name="Wang C."/>
        </authorList>
    </citation>
    <scope>NUCLEOTIDE SEQUENCE [LARGE SCALE GENOMIC DNA]</scope>
    <source>
        <strain evidence="11 12">MDJK11</strain>
    </source>
</reference>
<dbReference type="PROSITE" id="PS50850">
    <property type="entry name" value="MFS"/>
    <property type="match status" value="1"/>
</dbReference>
<feature type="transmembrane region" description="Helical" evidence="9">
    <location>
        <begin position="12"/>
        <end position="34"/>
    </location>
</feature>
<dbReference type="InterPro" id="IPR004638">
    <property type="entry name" value="EmrB-like"/>
</dbReference>
<gene>
    <name evidence="11" type="ORF">SMD11_6906</name>
</gene>
<dbReference type="GO" id="GO:0046677">
    <property type="term" value="P:response to antibiotic"/>
    <property type="evidence" value="ECO:0007669"/>
    <property type="project" value="UniProtKB-KW"/>
</dbReference>
<feature type="transmembrane region" description="Helical" evidence="9">
    <location>
        <begin position="78"/>
        <end position="97"/>
    </location>
</feature>
<dbReference type="PANTHER" id="PTHR42718:SF9">
    <property type="entry name" value="MAJOR FACILITATOR SUPERFAMILY MULTIDRUG TRANSPORTER MFSC"/>
    <property type="match status" value="1"/>
</dbReference>
<evidence type="ECO:0000256" key="8">
    <source>
        <dbReference type="ARBA" id="ARBA00023251"/>
    </source>
</evidence>
<dbReference type="InterPro" id="IPR011701">
    <property type="entry name" value="MFS"/>
</dbReference>
<evidence type="ECO:0000259" key="10">
    <source>
        <dbReference type="PROSITE" id="PS50850"/>
    </source>
</evidence>
<keyword evidence="4" id="KW-1003">Cell membrane</keyword>
<keyword evidence="8" id="KW-0046">Antibiotic resistance</keyword>
<protein>
    <submittedName>
        <fullName evidence="11">MFS transporter</fullName>
    </submittedName>
</protein>
<dbReference type="OrthoDB" id="9781469at2"/>
<dbReference type="EMBL" id="CP021744">
    <property type="protein sequence ID" value="ARZ72482.1"/>
    <property type="molecule type" value="Genomic_DNA"/>
</dbReference>
<keyword evidence="7 9" id="KW-0472">Membrane</keyword>
<dbReference type="NCBIfam" id="TIGR00711">
    <property type="entry name" value="efflux_EmrB"/>
    <property type="match status" value="1"/>
</dbReference>
<dbReference type="InterPro" id="IPR020846">
    <property type="entry name" value="MFS_dom"/>
</dbReference>
<dbReference type="RefSeq" id="WP_087930087.1">
    <property type="nucleotide sequence ID" value="NZ_CP021744.1"/>
</dbReference>
<dbReference type="GO" id="GO:0005886">
    <property type="term" value="C:plasma membrane"/>
    <property type="evidence" value="ECO:0007669"/>
    <property type="project" value="UniProtKB-SubCell"/>
</dbReference>
<evidence type="ECO:0000256" key="6">
    <source>
        <dbReference type="ARBA" id="ARBA00022989"/>
    </source>
</evidence>
<feature type="transmembrane region" description="Helical" evidence="9">
    <location>
        <begin position="390"/>
        <end position="417"/>
    </location>
</feature>
<evidence type="ECO:0000256" key="7">
    <source>
        <dbReference type="ARBA" id="ARBA00023136"/>
    </source>
</evidence>
<dbReference type="Gene3D" id="1.20.1720.10">
    <property type="entry name" value="Multidrug resistance protein D"/>
    <property type="match status" value="1"/>
</dbReference>
<evidence type="ECO:0000256" key="1">
    <source>
        <dbReference type="ARBA" id="ARBA00004651"/>
    </source>
</evidence>
<feature type="transmembrane region" description="Helical" evidence="9">
    <location>
        <begin position="169"/>
        <end position="188"/>
    </location>
</feature>
<feature type="domain" description="Major facilitator superfamily (MFS) profile" evidence="10">
    <location>
        <begin position="12"/>
        <end position="461"/>
    </location>
</feature>
<proteinExistence type="inferred from homology"/>
<feature type="transmembrane region" description="Helical" evidence="9">
    <location>
        <begin position="333"/>
        <end position="351"/>
    </location>
</feature>
<dbReference type="InterPro" id="IPR036259">
    <property type="entry name" value="MFS_trans_sf"/>
</dbReference>
<dbReference type="PRINTS" id="PR01036">
    <property type="entry name" value="TCRTETB"/>
</dbReference>
<feature type="transmembrane region" description="Helical" evidence="9">
    <location>
        <begin position="437"/>
        <end position="457"/>
    </location>
</feature>
<feature type="transmembrane region" description="Helical" evidence="9">
    <location>
        <begin position="200"/>
        <end position="218"/>
    </location>
</feature>
<dbReference type="PANTHER" id="PTHR42718">
    <property type="entry name" value="MAJOR FACILITATOR SUPERFAMILY MULTIDRUG TRANSPORTER MFSC"/>
    <property type="match status" value="1"/>
</dbReference>
<feature type="transmembrane region" description="Helical" evidence="9">
    <location>
        <begin position="140"/>
        <end position="163"/>
    </location>
</feature>
<organism evidence="11 12">
    <name type="scientific">Streptomyces albireticuli</name>
    <dbReference type="NCBI Taxonomy" id="1940"/>
    <lineage>
        <taxon>Bacteria</taxon>
        <taxon>Bacillati</taxon>
        <taxon>Actinomycetota</taxon>
        <taxon>Actinomycetes</taxon>
        <taxon>Kitasatosporales</taxon>
        <taxon>Streptomycetaceae</taxon>
        <taxon>Streptomyces</taxon>
    </lineage>
</organism>
<evidence type="ECO:0000313" key="11">
    <source>
        <dbReference type="EMBL" id="ARZ72482.1"/>
    </source>
</evidence>
<keyword evidence="5 9" id="KW-0812">Transmembrane</keyword>
<keyword evidence="3" id="KW-0813">Transport</keyword>
<dbReference type="SUPFAM" id="SSF103473">
    <property type="entry name" value="MFS general substrate transporter"/>
    <property type="match status" value="1"/>
</dbReference>
<evidence type="ECO:0000256" key="3">
    <source>
        <dbReference type="ARBA" id="ARBA00022448"/>
    </source>
</evidence>
<dbReference type="CDD" id="cd17321">
    <property type="entry name" value="MFS_MMR_MDR_like"/>
    <property type="match status" value="1"/>
</dbReference>
<feature type="transmembrane region" description="Helical" evidence="9">
    <location>
        <begin position="46"/>
        <end position="66"/>
    </location>
</feature>
<comment type="subcellular location">
    <subcellularLocation>
        <location evidence="1">Cell membrane</location>
        <topology evidence="1">Multi-pass membrane protein</topology>
    </subcellularLocation>
</comment>
<evidence type="ECO:0000313" key="12">
    <source>
        <dbReference type="Proteomes" id="UP000195755"/>
    </source>
</evidence>
<feature type="transmembrane region" description="Helical" evidence="9">
    <location>
        <begin position="224"/>
        <end position="247"/>
    </location>
</feature>
<dbReference type="KEGG" id="salj:SMD11_6906"/>
<feature type="transmembrane region" description="Helical" evidence="9">
    <location>
        <begin position="357"/>
        <end position="378"/>
    </location>
</feature>
<evidence type="ECO:0000256" key="2">
    <source>
        <dbReference type="ARBA" id="ARBA00008537"/>
    </source>
</evidence>
<dbReference type="AlphaFoldDB" id="A0A1Z2LDX0"/>
<keyword evidence="6 9" id="KW-1133">Transmembrane helix</keyword>
<feature type="transmembrane region" description="Helical" evidence="9">
    <location>
        <begin position="103"/>
        <end position="128"/>
    </location>
</feature>
<evidence type="ECO:0000256" key="9">
    <source>
        <dbReference type="SAM" id="Phobius"/>
    </source>
</evidence>
<comment type="similarity">
    <text evidence="2">Belongs to the major facilitator superfamily. EmrB family.</text>
</comment>
<name>A0A1Z2LDX0_9ACTN</name>
<dbReference type="Pfam" id="PF07690">
    <property type="entry name" value="MFS_1"/>
    <property type="match status" value="1"/>
</dbReference>
<dbReference type="Proteomes" id="UP000195755">
    <property type="component" value="Chromosome"/>
</dbReference>
<dbReference type="GO" id="GO:0022857">
    <property type="term" value="F:transmembrane transporter activity"/>
    <property type="evidence" value="ECO:0007669"/>
    <property type="project" value="InterPro"/>
</dbReference>
<evidence type="ECO:0000256" key="4">
    <source>
        <dbReference type="ARBA" id="ARBA00022475"/>
    </source>
</evidence>